<dbReference type="Proteomes" id="UP000624419">
    <property type="component" value="Unassembled WGS sequence"/>
</dbReference>
<comment type="similarity">
    <text evidence="1">Belongs to the 'phage' integrase family.</text>
</comment>
<gene>
    <name evidence="6" type="ORF">HHX48_08875</name>
</gene>
<dbReference type="PANTHER" id="PTHR30349:SF41">
    <property type="entry name" value="INTEGRASE_RECOMBINASE PROTEIN MJ0367-RELATED"/>
    <property type="match status" value="1"/>
</dbReference>
<dbReference type="RefSeq" id="WP_191024296.1">
    <property type="nucleotide sequence ID" value="NZ_JABBXD010000004.1"/>
</dbReference>
<comment type="caution">
    <text evidence="6">The sequence shown here is derived from an EMBL/GenBank/DDBJ whole genome shotgun (WGS) entry which is preliminary data.</text>
</comment>
<evidence type="ECO:0000259" key="5">
    <source>
        <dbReference type="PROSITE" id="PS51898"/>
    </source>
</evidence>
<keyword evidence="3" id="KW-0238">DNA-binding</keyword>
<dbReference type="InterPro" id="IPR011010">
    <property type="entry name" value="DNA_brk_join_enz"/>
</dbReference>
<evidence type="ECO:0000313" key="7">
    <source>
        <dbReference type="Proteomes" id="UP000624419"/>
    </source>
</evidence>
<evidence type="ECO:0000256" key="2">
    <source>
        <dbReference type="ARBA" id="ARBA00022908"/>
    </source>
</evidence>
<name>A0ABR8LL91_9ALTE</name>
<dbReference type="SUPFAM" id="SSF56349">
    <property type="entry name" value="DNA breaking-rejoining enzymes"/>
    <property type="match status" value="1"/>
</dbReference>
<organism evidence="6 7">
    <name type="scientific">Salinimonas profundi</name>
    <dbReference type="NCBI Taxonomy" id="2729140"/>
    <lineage>
        <taxon>Bacteria</taxon>
        <taxon>Pseudomonadati</taxon>
        <taxon>Pseudomonadota</taxon>
        <taxon>Gammaproteobacteria</taxon>
        <taxon>Alteromonadales</taxon>
        <taxon>Alteromonadaceae</taxon>
        <taxon>Alteromonas/Salinimonas group</taxon>
        <taxon>Salinimonas</taxon>
    </lineage>
</organism>
<keyword evidence="2" id="KW-0229">DNA integration</keyword>
<evidence type="ECO:0000313" key="6">
    <source>
        <dbReference type="EMBL" id="MBD3585846.1"/>
    </source>
</evidence>
<sequence length="553" mass="64301">MSHISVPYTIKRGSTYHFNLRHKSSIVRQSLHTNYRCEAIELVGKILGVIESQGSRENMDKVTLDKLVRKTIDEHLSRVGCLFGEKNSYGDMLFNNYQHESINQQFTYMYESDTSLPSYHQYKIQECFPSNSPSVLASNLCSQLFIKDDENPDRVPTPDIVDFDRNFFETEERLEVFFGQIERIKKLLNSGDFEVAEKSYQSLKTKHEKSLTFSEVSELFLTAGEEGKLPITKSYSGDPWSQSVKKDYQRCFNIMNAHFDEQMIDDINSDELDFLFRELLSNFPKGNVAPFNKMSPKELIEIAAGGQVDEDKIISGKNVFEHFKKLKTFFNFYEKKFNGSSEAIDNMRFKVKDEPIKRGRFSNNHVSKILSFVDTLNEGKKWPVNIMAFTGMRNAEVMQLRKEDILKSEEDIWYFRVTEDAGKLKTKQSNRIIPVHKKLLEKGFLDFVGKCKDEYLFRRFSTSEKYLTRLYSNSIQPKCEIPQETEKGEKLTLYSFRHFVVSTLIDKNAQAAYIQSMIGHLKSIDKSITTIHYTHTDNMQLMQEIINMISVDD</sequence>
<dbReference type="EMBL" id="JABBXD010000004">
    <property type="protein sequence ID" value="MBD3585846.1"/>
    <property type="molecule type" value="Genomic_DNA"/>
</dbReference>
<keyword evidence="7" id="KW-1185">Reference proteome</keyword>
<evidence type="ECO:0000256" key="4">
    <source>
        <dbReference type="ARBA" id="ARBA00023172"/>
    </source>
</evidence>
<protein>
    <submittedName>
        <fullName evidence="6">Tyrosine-type recombinase/integrase</fullName>
    </submittedName>
</protein>
<dbReference type="InterPro" id="IPR002104">
    <property type="entry name" value="Integrase_catalytic"/>
</dbReference>
<reference evidence="6 7" key="1">
    <citation type="submission" date="2020-04" db="EMBL/GenBank/DDBJ databases">
        <title>Salinimonas sp. HHU 13199.</title>
        <authorList>
            <person name="Cui X."/>
            <person name="Zhang D."/>
        </authorList>
    </citation>
    <scope>NUCLEOTIDE SEQUENCE [LARGE SCALE GENOMIC DNA]</scope>
    <source>
        <strain evidence="6 7">HHU 13199</strain>
    </source>
</reference>
<feature type="domain" description="Tyr recombinase" evidence="5">
    <location>
        <begin position="356"/>
        <end position="547"/>
    </location>
</feature>
<dbReference type="InterPro" id="IPR013762">
    <property type="entry name" value="Integrase-like_cat_sf"/>
</dbReference>
<accession>A0ABR8LL91</accession>
<proteinExistence type="inferred from homology"/>
<dbReference type="InterPro" id="IPR050090">
    <property type="entry name" value="Tyrosine_recombinase_XerCD"/>
</dbReference>
<evidence type="ECO:0000256" key="1">
    <source>
        <dbReference type="ARBA" id="ARBA00008857"/>
    </source>
</evidence>
<evidence type="ECO:0000256" key="3">
    <source>
        <dbReference type="ARBA" id="ARBA00023125"/>
    </source>
</evidence>
<dbReference type="PROSITE" id="PS51898">
    <property type="entry name" value="TYR_RECOMBINASE"/>
    <property type="match status" value="1"/>
</dbReference>
<dbReference type="PANTHER" id="PTHR30349">
    <property type="entry name" value="PHAGE INTEGRASE-RELATED"/>
    <property type="match status" value="1"/>
</dbReference>
<dbReference type="Gene3D" id="1.10.443.10">
    <property type="entry name" value="Intergrase catalytic core"/>
    <property type="match status" value="1"/>
</dbReference>
<keyword evidence="4" id="KW-0233">DNA recombination</keyword>
<dbReference type="Pfam" id="PF00589">
    <property type="entry name" value="Phage_integrase"/>
    <property type="match status" value="1"/>
</dbReference>